<reference evidence="1" key="1">
    <citation type="journal article" date="2022" name="Int. J. Syst. Evol. Microbiol.">
        <title>Pseudomonas aegrilactucae sp. nov. and Pseudomonas morbosilactucae sp. nov., pathogens causing bacterial rot of lettuce in Japan.</title>
        <authorList>
            <person name="Sawada H."/>
            <person name="Fujikawa T."/>
            <person name="Satou M."/>
        </authorList>
    </citation>
    <scope>NUCLEOTIDE SEQUENCE</scope>
    <source>
        <strain evidence="1">0166_1</strain>
    </source>
</reference>
<keyword evidence="2" id="KW-1185">Reference proteome</keyword>
<accession>A0A9E6XRT4</accession>
<evidence type="ECO:0000313" key="1">
    <source>
        <dbReference type="EMBL" id="UGS33692.1"/>
    </source>
</evidence>
<dbReference type="Proteomes" id="UP001162834">
    <property type="component" value="Chromosome"/>
</dbReference>
<organism evidence="1 2">
    <name type="scientific">Capillimicrobium parvum</name>
    <dbReference type="NCBI Taxonomy" id="2884022"/>
    <lineage>
        <taxon>Bacteria</taxon>
        <taxon>Bacillati</taxon>
        <taxon>Actinomycetota</taxon>
        <taxon>Thermoleophilia</taxon>
        <taxon>Solirubrobacterales</taxon>
        <taxon>Capillimicrobiaceae</taxon>
        <taxon>Capillimicrobium</taxon>
    </lineage>
</organism>
<protein>
    <recommendedName>
        <fullName evidence="3">Flagellar protein FlgJ N-terminal domain-containing protein</fullName>
    </recommendedName>
</protein>
<gene>
    <name evidence="1" type="ORF">DSM104329_00057</name>
</gene>
<dbReference type="KEGG" id="sbae:DSM104329_00057"/>
<name>A0A9E6XRT4_9ACTN</name>
<dbReference type="EMBL" id="CP087164">
    <property type="protein sequence ID" value="UGS33692.1"/>
    <property type="molecule type" value="Genomic_DNA"/>
</dbReference>
<proteinExistence type="predicted"/>
<evidence type="ECO:0000313" key="2">
    <source>
        <dbReference type="Proteomes" id="UP001162834"/>
    </source>
</evidence>
<dbReference type="AlphaFoldDB" id="A0A9E6XRT4"/>
<sequence length="95" mass="9317">MSPVPAIDQAALPADVRSAAPQTRARYQAALSFERQLTTVLAKQLSSTAGEALGSGAYAQLLPEALADAVTAAGGLGLARGLAGLGAPASGEEAA</sequence>
<evidence type="ECO:0008006" key="3">
    <source>
        <dbReference type="Google" id="ProtNLM"/>
    </source>
</evidence>
<dbReference type="RefSeq" id="WP_259313387.1">
    <property type="nucleotide sequence ID" value="NZ_CP087164.1"/>
</dbReference>